<evidence type="ECO:0000259" key="4">
    <source>
        <dbReference type="SMART" id="SM00761"/>
    </source>
</evidence>
<sequence length="893" mass="99805">MVQGMAPSGEPGGEDLHKRALENHRKETVGFLILAKSILSDDAYKDLIKTSQEIVKRSSCTEGGITAKKCEEILLGVFAGQTHVLKGFHHFLAGRDPFHDNDSQQSVLGVLSFLAKVKESPCISHEDYNDLIATLTEFIVTKTVGVEDVYRKVKRAMHQCPEFIHIFENFLSDSPRVTVPNEQSHGSPKTSPTDKAVLCFTPDANHNLDGNRTKTTNMKCNVSQVGHPHDQDHEETEDNFRQRHTQIILDSFETGNGESLYAEEYEGDKIDPLPDWSSSKENELPPKVNLDMCSRCTTSYYLLPKNCLTLKSSYRTELGQSIFNDTLVSATSGREDCFKFRTKNHYEENIFKCEDDMFESDMLLQRYKATADFIGNLQDNIDSSVKIQEYLTPLHRRCIEQLYDEHGLDMLDALWKKIDTSTALVILHSRLNQKIDDLSEARLSMNKMCSSIMANNYHRSLDHRSSSFKQLDKKRMSPKALLAEAKEINMARLNNGDKHISSASNNQSSLISENVPKDTELHIHNDINMMVHCATKSCPEQKPMMIWTKLVQPFVSINCQLTESNGTVAPKQACEHCGLGKNFLRSIPESSFANNIPLSSTRGGYLVNTPNRSASIHDACQTEIEEGEFIPDVQLGSMLEPGNGAASFSVSDPSEDEMSFRCPGSSIYDQGNKSGVHHESREGSNVEMGSLAYSKRPAEPLDVNGSIPCCSLVVLLRLHQILCERLLVAKVLSAKARDKAPSRGSVTCDVYAGFKRELFNLLTGSTNSSNFEKYCLTFLGPKSYVLFTLNEVMGRVIKQLCKICSGAEDQPHEGMRGQDPSKYISRHQHARSSPTRLTNGSLEQDYHEEGEKGSKPLDDTIKPMQNHFQRRKKRKLEAGIASISQPGADGLIS</sequence>
<protein>
    <recommendedName>
        <fullName evidence="4">Histone deacetylase interacting domain-containing protein</fullName>
    </recommendedName>
</protein>
<feature type="compositionally biased region" description="Polar residues" evidence="3">
    <location>
        <begin position="831"/>
        <end position="842"/>
    </location>
</feature>
<dbReference type="GO" id="GO:0000118">
    <property type="term" value="C:histone deacetylase complex"/>
    <property type="evidence" value="ECO:0007669"/>
    <property type="project" value="TreeGrafter"/>
</dbReference>
<dbReference type="InterPro" id="IPR003822">
    <property type="entry name" value="PAH"/>
</dbReference>
<evidence type="ECO:0000256" key="3">
    <source>
        <dbReference type="SAM" id="MobiDB-lite"/>
    </source>
</evidence>
<keyword evidence="6" id="KW-1185">Reference proteome</keyword>
<name>A0A8T0U558_PANVG</name>
<comment type="subcellular location">
    <subcellularLocation>
        <location evidence="2">Nucleus</location>
    </subcellularLocation>
</comment>
<dbReference type="EMBL" id="CM029042">
    <property type="protein sequence ID" value="KAG2617138.1"/>
    <property type="molecule type" value="Genomic_DNA"/>
</dbReference>
<comment type="caution">
    <text evidence="5">The sequence shown here is derived from an EMBL/GenBank/DDBJ whole genome shotgun (WGS) entry which is preliminary data.</text>
</comment>
<dbReference type="PANTHER" id="PTHR12346">
    <property type="entry name" value="SIN3B-RELATED"/>
    <property type="match status" value="1"/>
</dbReference>
<feature type="region of interest" description="Disordered" evidence="3">
    <location>
        <begin position="810"/>
        <end position="893"/>
    </location>
</feature>
<dbReference type="InterPro" id="IPR039774">
    <property type="entry name" value="Sin3-like"/>
</dbReference>
<accession>A0A8T0U558</accession>
<dbReference type="SMART" id="SM00761">
    <property type="entry name" value="HDAC_interact"/>
    <property type="match status" value="1"/>
</dbReference>
<dbReference type="GO" id="GO:0003714">
    <property type="term" value="F:transcription corepressor activity"/>
    <property type="evidence" value="ECO:0007669"/>
    <property type="project" value="InterPro"/>
</dbReference>
<evidence type="ECO:0000256" key="1">
    <source>
        <dbReference type="ARBA" id="ARBA00022491"/>
    </source>
</evidence>
<dbReference type="AlphaFoldDB" id="A0A8T0U558"/>
<dbReference type="PANTHER" id="PTHR12346:SF25">
    <property type="entry name" value="OS05G0588700 PROTEIN"/>
    <property type="match status" value="1"/>
</dbReference>
<dbReference type="GO" id="GO:0000785">
    <property type="term" value="C:chromatin"/>
    <property type="evidence" value="ECO:0007669"/>
    <property type="project" value="TreeGrafter"/>
</dbReference>
<dbReference type="Pfam" id="PF16879">
    <property type="entry name" value="Sin3a_C"/>
    <property type="match status" value="1"/>
</dbReference>
<dbReference type="Pfam" id="PF08295">
    <property type="entry name" value="Sin3_corepress"/>
    <property type="match status" value="1"/>
</dbReference>
<organism evidence="5 6">
    <name type="scientific">Panicum virgatum</name>
    <name type="common">Blackwell switchgrass</name>
    <dbReference type="NCBI Taxonomy" id="38727"/>
    <lineage>
        <taxon>Eukaryota</taxon>
        <taxon>Viridiplantae</taxon>
        <taxon>Streptophyta</taxon>
        <taxon>Embryophyta</taxon>
        <taxon>Tracheophyta</taxon>
        <taxon>Spermatophyta</taxon>
        <taxon>Magnoliopsida</taxon>
        <taxon>Liliopsida</taxon>
        <taxon>Poales</taxon>
        <taxon>Poaceae</taxon>
        <taxon>PACMAD clade</taxon>
        <taxon>Panicoideae</taxon>
        <taxon>Panicodae</taxon>
        <taxon>Paniceae</taxon>
        <taxon>Panicinae</taxon>
        <taxon>Panicum</taxon>
        <taxon>Panicum sect. Hiantes</taxon>
    </lineage>
</organism>
<feature type="compositionally biased region" description="Basic and acidic residues" evidence="3">
    <location>
        <begin position="844"/>
        <end position="861"/>
    </location>
</feature>
<dbReference type="InterPro" id="IPR013194">
    <property type="entry name" value="HDAC_interact_dom"/>
</dbReference>
<dbReference type="PROSITE" id="PS51477">
    <property type="entry name" value="PAH"/>
    <property type="match status" value="1"/>
</dbReference>
<dbReference type="EMBL" id="CM029042">
    <property type="protein sequence ID" value="KAG2617137.1"/>
    <property type="molecule type" value="Genomic_DNA"/>
</dbReference>
<proteinExistence type="predicted"/>
<dbReference type="InterPro" id="IPR031693">
    <property type="entry name" value="Sin3_C"/>
</dbReference>
<feature type="domain" description="Histone deacetylase interacting" evidence="4">
    <location>
        <begin position="292"/>
        <end position="392"/>
    </location>
</feature>
<reference evidence="5 6" key="1">
    <citation type="submission" date="2020-05" db="EMBL/GenBank/DDBJ databases">
        <title>WGS assembly of Panicum virgatum.</title>
        <authorList>
            <person name="Lovell J.T."/>
            <person name="Jenkins J."/>
            <person name="Shu S."/>
            <person name="Juenger T.E."/>
            <person name="Schmutz J."/>
        </authorList>
    </citation>
    <scope>NUCLEOTIDE SEQUENCE</scope>
    <source>
        <strain evidence="5">AP13</strain>
        <strain evidence="6">cv. AP13</strain>
    </source>
</reference>
<evidence type="ECO:0000313" key="6">
    <source>
        <dbReference type="Proteomes" id="UP000823388"/>
    </source>
</evidence>
<evidence type="ECO:0000313" key="5">
    <source>
        <dbReference type="EMBL" id="KAG2617138.1"/>
    </source>
</evidence>
<keyword evidence="2" id="KW-0539">Nucleus</keyword>
<dbReference type="GO" id="GO:0000122">
    <property type="term" value="P:negative regulation of transcription by RNA polymerase II"/>
    <property type="evidence" value="ECO:0007669"/>
    <property type="project" value="TreeGrafter"/>
</dbReference>
<dbReference type="OrthoDB" id="10265969at2759"/>
<evidence type="ECO:0000256" key="2">
    <source>
        <dbReference type="PROSITE-ProRule" id="PRU00810"/>
    </source>
</evidence>
<gene>
    <name evidence="5" type="ORF">PVAP13_3NG178653</name>
</gene>
<keyword evidence="1" id="KW-0678">Repressor</keyword>
<dbReference type="Proteomes" id="UP000823388">
    <property type="component" value="Chromosome 3N"/>
</dbReference>